<organism evidence="1 2">
    <name type="scientific">Fulvivirga imtechensis AK7</name>
    <dbReference type="NCBI Taxonomy" id="1237149"/>
    <lineage>
        <taxon>Bacteria</taxon>
        <taxon>Pseudomonadati</taxon>
        <taxon>Bacteroidota</taxon>
        <taxon>Cytophagia</taxon>
        <taxon>Cytophagales</taxon>
        <taxon>Fulvivirgaceae</taxon>
        <taxon>Fulvivirga</taxon>
    </lineage>
</organism>
<dbReference type="STRING" id="1237149.C900_03970"/>
<accession>L8JN97</accession>
<comment type="caution">
    <text evidence="1">The sequence shown here is derived from an EMBL/GenBank/DDBJ whole genome shotgun (WGS) entry which is preliminary data.</text>
</comment>
<keyword evidence="2" id="KW-1185">Reference proteome</keyword>
<gene>
    <name evidence="1" type="ORF">C900_03970</name>
</gene>
<evidence type="ECO:0000313" key="2">
    <source>
        <dbReference type="Proteomes" id="UP000011135"/>
    </source>
</evidence>
<reference evidence="1 2" key="1">
    <citation type="submission" date="2012-12" db="EMBL/GenBank/DDBJ databases">
        <title>Genome assembly of Fulvivirga imtechensis AK7.</title>
        <authorList>
            <person name="Nupur N."/>
            <person name="Khatri I."/>
            <person name="Kumar R."/>
            <person name="Subramanian S."/>
            <person name="Pinnaka A."/>
        </authorList>
    </citation>
    <scope>NUCLEOTIDE SEQUENCE [LARGE SCALE GENOMIC DNA]</scope>
    <source>
        <strain evidence="1 2">AK7</strain>
    </source>
</reference>
<evidence type="ECO:0000313" key="1">
    <source>
        <dbReference type="EMBL" id="ELR70285.1"/>
    </source>
</evidence>
<protein>
    <submittedName>
        <fullName evidence="1">Uncharacterized protein</fullName>
    </submittedName>
</protein>
<dbReference type="AlphaFoldDB" id="L8JN97"/>
<sequence>MKNLMYVMCIAALFFMGCNEEENLNPDQQIQDNPSLTQGDQKVVSEINVNDKSVTFIYRDGHVGILERYRPGDTPILGEEFEGMTFSEIHRRLAPGRPVPTELDQIDERFELKSEEVENGYQNEQLTSGDFLYLEPKAGAKEEGLNDIWFRDNYCNPSSFYNGYKACLLNRYGPGTDWAWANCSRSRVYVYPFQGGQIHLQGKVNGSTLFDADLLAGWVYTYYMYSGKNFWGCRVNKQHYYSITNTSGDGWHWSLRSNTDC</sequence>
<name>L8JN97_9BACT</name>
<dbReference type="RefSeq" id="WP_009581381.1">
    <property type="nucleotide sequence ID" value="NZ_AMZN01000055.1"/>
</dbReference>
<dbReference type="Proteomes" id="UP000011135">
    <property type="component" value="Unassembled WGS sequence"/>
</dbReference>
<proteinExistence type="predicted"/>
<dbReference type="PROSITE" id="PS51257">
    <property type="entry name" value="PROKAR_LIPOPROTEIN"/>
    <property type="match status" value="1"/>
</dbReference>
<dbReference type="OrthoDB" id="1467887at2"/>
<dbReference type="EMBL" id="AMZN01000055">
    <property type="protein sequence ID" value="ELR70285.1"/>
    <property type="molecule type" value="Genomic_DNA"/>
</dbReference>